<feature type="transmembrane region" description="Helical" evidence="1">
    <location>
        <begin position="96"/>
        <end position="115"/>
    </location>
</feature>
<evidence type="ECO:0000256" key="1">
    <source>
        <dbReference type="SAM" id="Phobius"/>
    </source>
</evidence>
<gene>
    <name evidence="2" type="ORF">CCAP1982_LOCUS9242</name>
</gene>
<comment type="caution">
    <text evidence="2">The sequence shown here is derived from an EMBL/GenBank/DDBJ whole genome shotgun (WGS) entry which is preliminary data.</text>
</comment>
<sequence length="127" mass="14540">MQEIYIFQPATRRAPRQALRLLVRWHGTTWLGSSGITGSCARHAGEVRLANRGSAATWQRANKIVFVFLFLIFFGISTFSRNLFSADSLRSLNSSAAIFVDFSVCYLPSAAFYNIHRCFFFFFWFCS</sequence>
<dbReference type="Proteomes" id="UP000606786">
    <property type="component" value="Unassembled WGS sequence"/>
</dbReference>
<evidence type="ECO:0000313" key="2">
    <source>
        <dbReference type="EMBL" id="CAD7000767.1"/>
    </source>
</evidence>
<keyword evidence="1" id="KW-1133">Transmembrane helix</keyword>
<dbReference type="AlphaFoldDB" id="A0A811USM7"/>
<proteinExistence type="predicted"/>
<feature type="transmembrane region" description="Helical" evidence="1">
    <location>
        <begin position="64"/>
        <end position="84"/>
    </location>
</feature>
<accession>A0A811USM7</accession>
<name>A0A811USM7_CERCA</name>
<protein>
    <submittedName>
        <fullName evidence="2">(Mediterranean fruit fly) hypothetical protein</fullName>
    </submittedName>
</protein>
<organism evidence="2 3">
    <name type="scientific">Ceratitis capitata</name>
    <name type="common">Mediterranean fruit fly</name>
    <name type="synonym">Tephritis capitata</name>
    <dbReference type="NCBI Taxonomy" id="7213"/>
    <lineage>
        <taxon>Eukaryota</taxon>
        <taxon>Metazoa</taxon>
        <taxon>Ecdysozoa</taxon>
        <taxon>Arthropoda</taxon>
        <taxon>Hexapoda</taxon>
        <taxon>Insecta</taxon>
        <taxon>Pterygota</taxon>
        <taxon>Neoptera</taxon>
        <taxon>Endopterygota</taxon>
        <taxon>Diptera</taxon>
        <taxon>Brachycera</taxon>
        <taxon>Muscomorpha</taxon>
        <taxon>Tephritoidea</taxon>
        <taxon>Tephritidae</taxon>
        <taxon>Ceratitis</taxon>
        <taxon>Ceratitis</taxon>
    </lineage>
</organism>
<dbReference type="EMBL" id="CAJHJT010000014">
    <property type="protein sequence ID" value="CAD7000767.1"/>
    <property type="molecule type" value="Genomic_DNA"/>
</dbReference>
<reference evidence="2" key="1">
    <citation type="submission" date="2020-11" db="EMBL/GenBank/DDBJ databases">
        <authorList>
            <person name="Whitehead M."/>
        </authorList>
    </citation>
    <scope>NUCLEOTIDE SEQUENCE</scope>
    <source>
        <strain evidence="2">EGII</strain>
    </source>
</reference>
<keyword evidence="1" id="KW-0812">Transmembrane</keyword>
<keyword evidence="3" id="KW-1185">Reference proteome</keyword>
<evidence type="ECO:0000313" key="3">
    <source>
        <dbReference type="Proteomes" id="UP000606786"/>
    </source>
</evidence>
<keyword evidence="1" id="KW-0472">Membrane</keyword>